<comment type="caution">
    <text evidence="8">The sequence shown here is derived from an EMBL/GenBank/DDBJ whole genome shotgun (WGS) entry which is preliminary data.</text>
</comment>
<keyword evidence="9" id="KW-1185">Reference proteome</keyword>
<keyword evidence="3" id="KW-0813">Transport</keyword>
<feature type="compositionally biased region" description="Low complexity" evidence="7">
    <location>
        <begin position="52"/>
        <end position="63"/>
    </location>
</feature>
<dbReference type="PANTHER" id="PTHR43649">
    <property type="entry name" value="ARABINOSE-BINDING PROTEIN-RELATED"/>
    <property type="match status" value="1"/>
</dbReference>
<feature type="region of interest" description="Disordered" evidence="7">
    <location>
        <begin position="52"/>
        <end position="71"/>
    </location>
</feature>
<dbReference type="Proteomes" id="UP001260715">
    <property type="component" value="Unassembled WGS sequence"/>
</dbReference>
<sequence>MKKKKRPANARTGPATCWPALLCLLALWLGWGWNGAQAQSLPLSSSGPASGVSLSSSSSSSSPSPVPPSSGGGSLQVLHWWTSASERQAINVVVNQLAKQDIQWRDVAIPGGAGMGAAKVLKSMVLANRAPEVTQLNGVVFGEWADLGLLLELDNVAVQGAWEKQMFPTVWSLLNNHGHVVAAPLGIHRINSLFYNTAVFKRYNLSPPKTWDDFDQIVKKLQGSGITPLAQSAEAWQLATLFENLALAESGPAYYRRLFVEMSPAAYLDARMLHILKRLRGLSAAMAQPVRERPWTEVARSMVSGEAAMLIMGDWAKGELNAWGMEVDQQFGCAPVPGTGDFHLYSTDTLAMFAGNYAHQAVQETLARLTMSPAVQSEYNRIKGSIPVLRAADPHMDRCARDSWRAFSKGPAWQAPSLVHRMATDDTTKDAIVSEVQRFFLDRSISEEQTQKRLAAIARTLSRNRND</sequence>
<proteinExistence type="inferred from homology"/>
<dbReference type="InterPro" id="IPR006059">
    <property type="entry name" value="SBP"/>
</dbReference>
<comment type="similarity">
    <text evidence="2">Belongs to the bacterial solute-binding protein 1 family.</text>
</comment>
<reference evidence="8 9" key="1">
    <citation type="submission" date="2023-07" db="EMBL/GenBank/DDBJ databases">
        <title>Sorghum-associated microbial communities from plants grown in Nebraska, USA.</title>
        <authorList>
            <person name="Schachtman D."/>
        </authorList>
    </citation>
    <scope>NUCLEOTIDE SEQUENCE [LARGE SCALE GENOMIC DNA]</scope>
    <source>
        <strain evidence="8 9">596</strain>
    </source>
</reference>
<evidence type="ECO:0000256" key="7">
    <source>
        <dbReference type="SAM" id="MobiDB-lite"/>
    </source>
</evidence>
<evidence type="ECO:0000256" key="2">
    <source>
        <dbReference type="ARBA" id="ARBA00008520"/>
    </source>
</evidence>
<comment type="subcellular location">
    <subcellularLocation>
        <location evidence="1">Periplasm</location>
    </subcellularLocation>
</comment>
<accession>A0ABU1PEL1</accession>
<keyword evidence="4" id="KW-0732">Signal</keyword>
<dbReference type="InterPro" id="IPR050490">
    <property type="entry name" value="Bact_solute-bd_prot1"/>
</dbReference>
<protein>
    <recommendedName>
        <fullName evidence="6">Probable sugar-binding periplasmic protein</fullName>
    </recommendedName>
</protein>
<dbReference type="RefSeq" id="WP_102662668.1">
    <property type="nucleotide sequence ID" value="NZ_JAVDSJ010000003.1"/>
</dbReference>
<evidence type="ECO:0000256" key="6">
    <source>
        <dbReference type="ARBA" id="ARBA00049753"/>
    </source>
</evidence>
<dbReference type="Pfam" id="PF01547">
    <property type="entry name" value="SBP_bac_1"/>
    <property type="match status" value="1"/>
</dbReference>
<evidence type="ECO:0000256" key="1">
    <source>
        <dbReference type="ARBA" id="ARBA00004418"/>
    </source>
</evidence>
<evidence type="ECO:0000313" key="9">
    <source>
        <dbReference type="Proteomes" id="UP001260715"/>
    </source>
</evidence>
<dbReference type="SUPFAM" id="SSF53850">
    <property type="entry name" value="Periplasmic binding protein-like II"/>
    <property type="match status" value="1"/>
</dbReference>
<comment type="function">
    <text evidence="5">Part of a binding-protein-dependent transport system for a sugar.</text>
</comment>
<evidence type="ECO:0000256" key="4">
    <source>
        <dbReference type="ARBA" id="ARBA00022729"/>
    </source>
</evidence>
<dbReference type="Gene3D" id="3.40.190.10">
    <property type="entry name" value="Periplasmic binding protein-like II"/>
    <property type="match status" value="2"/>
</dbReference>
<dbReference type="EMBL" id="JAVDSJ010000003">
    <property type="protein sequence ID" value="MDR6584284.1"/>
    <property type="molecule type" value="Genomic_DNA"/>
</dbReference>
<name>A0ABU1PEL1_9BURK</name>
<evidence type="ECO:0000313" key="8">
    <source>
        <dbReference type="EMBL" id="MDR6584284.1"/>
    </source>
</evidence>
<organism evidence="8 9">
    <name type="scientific">Herbaspirillum frisingense</name>
    <dbReference type="NCBI Taxonomy" id="92645"/>
    <lineage>
        <taxon>Bacteria</taxon>
        <taxon>Pseudomonadati</taxon>
        <taxon>Pseudomonadota</taxon>
        <taxon>Betaproteobacteria</taxon>
        <taxon>Burkholderiales</taxon>
        <taxon>Oxalobacteraceae</taxon>
        <taxon>Herbaspirillum</taxon>
    </lineage>
</organism>
<gene>
    <name evidence="8" type="ORF">J2W50_002494</name>
</gene>
<dbReference type="PANTHER" id="PTHR43649:SF28">
    <property type="entry name" value="BINDING PROTEIN COMPONENT OF ABC SUGAR TRANSPORTER-RELATED"/>
    <property type="match status" value="1"/>
</dbReference>
<evidence type="ECO:0000256" key="5">
    <source>
        <dbReference type="ARBA" id="ARBA00049629"/>
    </source>
</evidence>
<evidence type="ECO:0000256" key="3">
    <source>
        <dbReference type="ARBA" id="ARBA00022448"/>
    </source>
</evidence>